<dbReference type="AlphaFoldDB" id="A0A553RIY9"/>
<reference evidence="1 2" key="1">
    <citation type="journal article" date="2019" name="Sci. Data">
        <title>Hybrid genome assembly and annotation of Danionella translucida.</title>
        <authorList>
            <person name="Kadobianskyi M."/>
            <person name="Schulze L."/>
            <person name="Schuelke M."/>
            <person name="Judkewitz B."/>
        </authorList>
    </citation>
    <scope>NUCLEOTIDE SEQUENCE [LARGE SCALE GENOMIC DNA]</scope>
    <source>
        <strain evidence="1 2">Bolton</strain>
    </source>
</reference>
<proteinExistence type="predicted"/>
<feature type="non-terminal residue" evidence="1">
    <location>
        <position position="1"/>
    </location>
</feature>
<evidence type="ECO:0000313" key="1">
    <source>
        <dbReference type="EMBL" id="TRZ02149.1"/>
    </source>
</evidence>
<organism evidence="1 2">
    <name type="scientific">Danionella cerebrum</name>
    <dbReference type="NCBI Taxonomy" id="2873325"/>
    <lineage>
        <taxon>Eukaryota</taxon>
        <taxon>Metazoa</taxon>
        <taxon>Chordata</taxon>
        <taxon>Craniata</taxon>
        <taxon>Vertebrata</taxon>
        <taxon>Euteleostomi</taxon>
        <taxon>Actinopterygii</taxon>
        <taxon>Neopterygii</taxon>
        <taxon>Teleostei</taxon>
        <taxon>Ostariophysi</taxon>
        <taxon>Cypriniformes</taxon>
        <taxon>Danionidae</taxon>
        <taxon>Danioninae</taxon>
        <taxon>Danionella</taxon>
    </lineage>
</organism>
<keyword evidence="2" id="KW-1185">Reference proteome</keyword>
<dbReference type="EMBL" id="SRMA01024005">
    <property type="protein sequence ID" value="TRZ02149.1"/>
    <property type="molecule type" value="Genomic_DNA"/>
</dbReference>
<dbReference type="GO" id="GO:0016180">
    <property type="term" value="P:snRNA processing"/>
    <property type="evidence" value="ECO:0007669"/>
    <property type="project" value="TreeGrafter"/>
</dbReference>
<protein>
    <recommendedName>
        <fullName evidence="3">Integrator complex subunit 4</fullName>
    </recommendedName>
</protein>
<dbReference type="GO" id="GO:0032039">
    <property type="term" value="C:integrator complex"/>
    <property type="evidence" value="ECO:0007669"/>
    <property type="project" value="TreeGrafter"/>
</dbReference>
<name>A0A553RIY9_9TELE</name>
<dbReference type="Proteomes" id="UP000316079">
    <property type="component" value="Unassembled WGS sequence"/>
</dbReference>
<sequence>VSLEEIPAKKLRLTKPSKSAALHLDLCKASCATDALQLLLSFSRKPVETESESDNSVRLKIASLLGLLSKTQGFSPDCIVEDAVNTLSTEKSHQVLAQLLDTLLIIGSQLPDKFSIIQRLIAVACKHLSNTYFGVRNKCLQLLGCLGTVDQPLGKETDAGPSSPRDVQGVISDYFQDQDPRVRTAAIKAMLQLHERGMKIQQTIYNQACKLLSDDYEQVRSAAVQMVWVLSQLYPER</sequence>
<dbReference type="Gene3D" id="1.25.10.10">
    <property type="entry name" value="Leucine-rich Repeat Variant"/>
    <property type="match status" value="2"/>
</dbReference>
<accession>A0A553RIY9</accession>
<evidence type="ECO:0000313" key="2">
    <source>
        <dbReference type="Proteomes" id="UP000316079"/>
    </source>
</evidence>
<dbReference type="PANTHER" id="PTHR20938">
    <property type="entry name" value="INTEGRATOR COMPLEX SUBUNIT 4"/>
    <property type="match status" value="1"/>
</dbReference>
<dbReference type="InterPro" id="IPR016024">
    <property type="entry name" value="ARM-type_fold"/>
</dbReference>
<evidence type="ECO:0008006" key="3">
    <source>
        <dbReference type="Google" id="ProtNLM"/>
    </source>
</evidence>
<dbReference type="InterPro" id="IPR011989">
    <property type="entry name" value="ARM-like"/>
</dbReference>
<gene>
    <name evidence="1" type="ORF">DNTS_014240</name>
</gene>
<dbReference type="SUPFAM" id="SSF48371">
    <property type="entry name" value="ARM repeat"/>
    <property type="match status" value="1"/>
</dbReference>
<dbReference type="PANTHER" id="PTHR20938:SF0">
    <property type="entry name" value="INTEGRATOR COMPLEX SUBUNIT 4"/>
    <property type="match status" value="1"/>
</dbReference>
<dbReference type="OrthoDB" id="18190at2759"/>
<comment type="caution">
    <text evidence="1">The sequence shown here is derived from an EMBL/GenBank/DDBJ whole genome shotgun (WGS) entry which is preliminary data.</text>
</comment>